<evidence type="ECO:0000259" key="3">
    <source>
        <dbReference type="PROSITE" id="PS51186"/>
    </source>
</evidence>
<dbReference type="PROSITE" id="PS51186">
    <property type="entry name" value="GNAT"/>
    <property type="match status" value="1"/>
</dbReference>
<keyword evidence="1" id="KW-0808">Transferase</keyword>
<dbReference type="RefSeq" id="WP_254570769.1">
    <property type="nucleotide sequence ID" value="NZ_CP098502.1"/>
</dbReference>
<protein>
    <submittedName>
        <fullName evidence="4">GNAT family N-acetyltransferase</fullName>
    </submittedName>
</protein>
<dbReference type="InterPro" id="IPR016181">
    <property type="entry name" value="Acyl_CoA_acyltransferase"/>
</dbReference>
<evidence type="ECO:0000313" key="5">
    <source>
        <dbReference type="Proteomes" id="UP001056035"/>
    </source>
</evidence>
<dbReference type="CDD" id="cd04301">
    <property type="entry name" value="NAT_SF"/>
    <property type="match status" value="1"/>
</dbReference>
<feature type="domain" description="N-acetyltransferase" evidence="3">
    <location>
        <begin position="5"/>
        <end position="152"/>
    </location>
</feature>
<dbReference type="PANTHER" id="PTHR43877">
    <property type="entry name" value="AMINOALKYLPHOSPHONATE N-ACETYLTRANSFERASE-RELATED-RELATED"/>
    <property type="match status" value="1"/>
</dbReference>
<dbReference type="SUPFAM" id="SSF55729">
    <property type="entry name" value="Acyl-CoA N-acyltransferases (Nat)"/>
    <property type="match status" value="1"/>
</dbReference>
<dbReference type="Proteomes" id="UP001056035">
    <property type="component" value="Chromosome"/>
</dbReference>
<sequence>MSTEVRLRDGRPEEVGVLTELQRRAAMVWEEDRAILEAHPEAVAVPLDAVRERRVRVAAAPDDTPLGFALVLPVTEGECELDALFVEPVLHGRGLGRRLLEDVAARVRAAGARELFVVSGPGAVGFYERAGFRPVGEVPTAFGPAHQLARAL</sequence>
<dbReference type="InterPro" id="IPR000182">
    <property type="entry name" value="GNAT_dom"/>
</dbReference>
<dbReference type="Pfam" id="PF00583">
    <property type="entry name" value="Acetyltransf_1"/>
    <property type="match status" value="1"/>
</dbReference>
<evidence type="ECO:0000313" key="4">
    <source>
        <dbReference type="EMBL" id="UTI64056.1"/>
    </source>
</evidence>
<dbReference type="Gene3D" id="3.40.630.30">
    <property type="match status" value="1"/>
</dbReference>
<proteinExistence type="predicted"/>
<reference evidence="4 5" key="1">
    <citation type="submission" date="2022-06" db="EMBL/GenBank/DDBJ databases">
        <title>Paraconexibacter antarcticus.</title>
        <authorList>
            <person name="Kim C.S."/>
        </authorList>
    </citation>
    <scope>NUCLEOTIDE SEQUENCE [LARGE SCALE GENOMIC DNA]</scope>
    <source>
        <strain evidence="4 5">02-257</strain>
    </source>
</reference>
<accession>A0ABY5DPU6</accession>
<dbReference type="InterPro" id="IPR050832">
    <property type="entry name" value="Bact_Acetyltransf"/>
</dbReference>
<keyword evidence="2" id="KW-0012">Acyltransferase</keyword>
<organism evidence="4 5">
    <name type="scientific">Paraconexibacter antarcticus</name>
    <dbReference type="NCBI Taxonomy" id="2949664"/>
    <lineage>
        <taxon>Bacteria</taxon>
        <taxon>Bacillati</taxon>
        <taxon>Actinomycetota</taxon>
        <taxon>Thermoleophilia</taxon>
        <taxon>Solirubrobacterales</taxon>
        <taxon>Paraconexibacteraceae</taxon>
        <taxon>Paraconexibacter</taxon>
    </lineage>
</organism>
<name>A0ABY5DPU6_9ACTN</name>
<dbReference type="EMBL" id="CP098502">
    <property type="protein sequence ID" value="UTI64056.1"/>
    <property type="molecule type" value="Genomic_DNA"/>
</dbReference>
<keyword evidence="5" id="KW-1185">Reference proteome</keyword>
<evidence type="ECO:0000256" key="2">
    <source>
        <dbReference type="ARBA" id="ARBA00023315"/>
    </source>
</evidence>
<gene>
    <name evidence="4" type="ORF">NBH00_22305</name>
</gene>
<evidence type="ECO:0000256" key="1">
    <source>
        <dbReference type="ARBA" id="ARBA00022679"/>
    </source>
</evidence>